<evidence type="ECO:0000313" key="1">
    <source>
        <dbReference type="EMBL" id="SDJ40508.1"/>
    </source>
</evidence>
<dbReference type="Proteomes" id="UP000198882">
    <property type="component" value="Unassembled WGS sequence"/>
</dbReference>
<dbReference type="EMBL" id="FNFE01000001">
    <property type="protein sequence ID" value="SDJ40508.1"/>
    <property type="molecule type" value="Genomic_DNA"/>
</dbReference>
<sequence length="47" mass="4910">MADESEATPTFPDCPRCGEPITMAVVAGPMTARVSPCGCRVVPESLE</sequence>
<proteinExistence type="predicted"/>
<protein>
    <recommendedName>
        <fullName evidence="3">Small CPxCG-related zinc finger protein</fullName>
    </recommendedName>
</protein>
<evidence type="ECO:0000313" key="2">
    <source>
        <dbReference type="Proteomes" id="UP000198882"/>
    </source>
</evidence>
<dbReference type="AlphaFoldDB" id="A0A1G8TG66"/>
<evidence type="ECO:0008006" key="3">
    <source>
        <dbReference type="Google" id="ProtNLM"/>
    </source>
</evidence>
<dbReference type="RefSeq" id="WP_175529209.1">
    <property type="nucleotide sequence ID" value="NZ_FNFE01000001.1"/>
</dbReference>
<accession>A0A1G8TG66</accession>
<dbReference type="OrthoDB" id="193769at2157"/>
<keyword evidence="2" id="KW-1185">Reference proteome</keyword>
<name>A0A1G8TG66_9EURY</name>
<reference evidence="2" key="1">
    <citation type="submission" date="2016-10" db="EMBL/GenBank/DDBJ databases">
        <authorList>
            <person name="Varghese N."/>
            <person name="Submissions S."/>
        </authorList>
    </citation>
    <scope>NUCLEOTIDE SEQUENCE [LARGE SCALE GENOMIC DNA]</scope>
    <source>
        <strain evidence="2">B4,CECT 8067,JCM 17497</strain>
    </source>
</reference>
<organism evidence="1 2">
    <name type="scientific">Natronorubrum texcoconense</name>
    <dbReference type="NCBI Taxonomy" id="1095776"/>
    <lineage>
        <taxon>Archaea</taxon>
        <taxon>Methanobacteriati</taxon>
        <taxon>Methanobacteriota</taxon>
        <taxon>Stenosarchaea group</taxon>
        <taxon>Halobacteria</taxon>
        <taxon>Halobacteriales</taxon>
        <taxon>Natrialbaceae</taxon>
        <taxon>Natronorubrum</taxon>
    </lineage>
</organism>
<gene>
    <name evidence="1" type="ORF">SAMN04515672_0457</name>
</gene>